<proteinExistence type="predicted"/>
<gene>
    <name evidence="1" type="ORF">N8T08_000831</name>
</gene>
<dbReference type="Proteomes" id="UP001177260">
    <property type="component" value="Unassembled WGS sequence"/>
</dbReference>
<evidence type="ECO:0000313" key="1">
    <source>
        <dbReference type="EMBL" id="KAK1139380.1"/>
    </source>
</evidence>
<evidence type="ECO:0000313" key="2">
    <source>
        <dbReference type="Proteomes" id="UP001177260"/>
    </source>
</evidence>
<protein>
    <submittedName>
        <fullName evidence="1">Uncharacterized protein</fullName>
    </submittedName>
</protein>
<accession>A0ACC3AP29</accession>
<name>A0ACC3AP29_9EURO</name>
<dbReference type="EMBL" id="JAOPJF010000109">
    <property type="protein sequence ID" value="KAK1139380.1"/>
    <property type="molecule type" value="Genomic_DNA"/>
</dbReference>
<comment type="caution">
    <text evidence="1">The sequence shown here is derived from an EMBL/GenBank/DDBJ whole genome shotgun (WGS) entry which is preliminary data.</text>
</comment>
<keyword evidence="2" id="KW-1185">Reference proteome</keyword>
<reference evidence="1 2" key="1">
    <citation type="journal article" date="2023" name="ACS Omega">
        <title>Identification of the Neoaspergillic Acid Biosynthesis Gene Cluster by Establishing an In Vitro CRISPR-Ribonucleoprotein Genetic System in Aspergillus melleus.</title>
        <authorList>
            <person name="Yuan B."/>
            <person name="Grau M.F."/>
            <person name="Murata R.M."/>
            <person name="Torok T."/>
            <person name="Venkateswaran K."/>
            <person name="Stajich J.E."/>
            <person name="Wang C.C.C."/>
        </authorList>
    </citation>
    <scope>NUCLEOTIDE SEQUENCE [LARGE SCALE GENOMIC DNA]</scope>
    <source>
        <strain evidence="1 2">IMV 1140</strain>
    </source>
</reference>
<organism evidence="1 2">
    <name type="scientific">Aspergillus melleus</name>
    <dbReference type="NCBI Taxonomy" id="138277"/>
    <lineage>
        <taxon>Eukaryota</taxon>
        <taxon>Fungi</taxon>
        <taxon>Dikarya</taxon>
        <taxon>Ascomycota</taxon>
        <taxon>Pezizomycotina</taxon>
        <taxon>Eurotiomycetes</taxon>
        <taxon>Eurotiomycetidae</taxon>
        <taxon>Eurotiales</taxon>
        <taxon>Aspergillaceae</taxon>
        <taxon>Aspergillus</taxon>
        <taxon>Aspergillus subgen. Circumdati</taxon>
    </lineage>
</organism>
<sequence length="262" mass="29702">MSDLRQRNTKSAKPKAGNDSPAAPRRRNEAASKAGGIGVLDILRLVLTLAVASCGLSYYMTSSESLLWGYRPWYTRLPVLVRYLQGPLYLTPAQLAPHDGSNPSLPIYLAVNGSIFDVSANPMIYGPGGHYNVFAGRDATRAFVTGCFQEDTTADMTGVEEMFIPIENDPEEEKTLSSGEKKTRREQDLRMARNQVQKQVQHWENFFRNHKKYFEVGKVVGLEDLPKEKRELCEQAKQQRPKRKNLNKKKQKEQQKKQKQGN</sequence>